<gene>
    <name evidence="11" type="primary">DZANK1</name>
</gene>
<sequence>MTAGSVCVPQIIPLRVPHPGKANHEIDNNTLLEMKSDTPDVNIYYTVDGSKPEFLKRIGYGENNTFKYTKPITLPDGKIQVKAIAVSKDCRQSGIVTKVFQVDYEPRNTVSSEDNVENALKDSSKQELKNGFFGSKLRKKSKNAEDKLGWNVNLRKFLDLEEGERSEPKTMKDLRFSDSPLEIPAYRKQSSSRPPTHKSQFPGFAHITGHNNLTSTEIMRIQRETDFLKCAQCLAPRPSDPFARFCQECGSPVPPIFGCHLPPPEGAQMGFCAECRSMVPMNTPICVVCEAPLALQLQLQASLCSKEKVICCTCGTGTPAHLKYCVTCERALPSSQEPLCSGDKAAPVPTLKGETISCSKCGHRNGQGACFCDWCGAVPDIPACYSVCPKCGASNYPSARFCGSCGIYLKYLAKLSVGNSLALADGEPGPFAEPQSACQSLNVTLLKADVATKKDVGTQTTGLFYPSGKLLAKKELEMASHKQRQEKMSDHKPLLTAVSPGRGYWRKQLDHISAHLRSYAQNNPEFRALIAEPRMGKLISATVQEDGYEVSIRLNYIQVSNKNLYLSKEVNFSNHFLSNVTKGGNGLFGSRSDLVSDCNQTTSNITEKIKRMKNFKTKTFQGKKEQLTPEDRLLLKEVGPAGDGRVSVIEQLLDEGADPNCSDNEDRPVITMAVINKHHEAIPVLVQRGADIKQQWGLYKNTALHEVALLGLSGRKCIAVLLGCNASIQKKNSSGQTAHDLALTTGDDLITSLFAAKLHLDDC</sequence>
<accession>A0A7E6CEM3</accession>
<evidence type="ECO:0000259" key="9">
    <source>
        <dbReference type="Pfam" id="PF12773"/>
    </source>
</evidence>
<keyword evidence="3" id="KW-0677">Repeat</keyword>
<keyword evidence="6" id="KW-0040">ANK repeat</keyword>
<dbReference type="Pfam" id="PF12796">
    <property type="entry name" value="Ank_2"/>
    <property type="match status" value="1"/>
</dbReference>
<keyword evidence="5" id="KW-0862">Zinc</keyword>
<dbReference type="Pfam" id="PF12773">
    <property type="entry name" value="DZR"/>
    <property type="match status" value="1"/>
</dbReference>
<dbReference type="InterPro" id="IPR025874">
    <property type="entry name" value="DZR"/>
</dbReference>
<dbReference type="GO" id="GO:0005929">
    <property type="term" value="C:cilium"/>
    <property type="evidence" value="ECO:0007669"/>
    <property type="project" value="UniProtKB-SubCell"/>
</dbReference>
<evidence type="ECO:0000256" key="2">
    <source>
        <dbReference type="ARBA" id="ARBA00022723"/>
    </source>
</evidence>
<evidence type="ECO:0000256" key="4">
    <source>
        <dbReference type="ARBA" id="ARBA00022771"/>
    </source>
</evidence>
<dbReference type="Pfam" id="PF13287">
    <property type="entry name" value="Fn3_assoc"/>
    <property type="match status" value="1"/>
</dbReference>
<dbReference type="SUPFAM" id="SSF48403">
    <property type="entry name" value="Ankyrin repeat"/>
    <property type="match status" value="1"/>
</dbReference>
<dbReference type="FunCoup" id="A0A7E6CEM3">
    <property type="interactions" value="1247"/>
</dbReference>
<evidence type="ECO:0000256" key="8">
    <source>
        <dbReference type="ARBA" id="ARBA00039856"/>
    </source>
</evidence>
<keyword evidence="4" id="KW-0863">Zinc-finger</keyword>
<dbReference type="GeneID" id="114506060"/>
<dbReference type="SMART" id="SM00248">
    <property type="entry name" value="ANK"/>
    <property type="match status" value="3"/>
</dbReference>
<keyword evidence="10" id="KW-1185">Reference proteome</keyword>
<dbReference type="PANTHER" id="PTHR16058:SF4">
    <property type="entry name" value="DOUBLE ZINC RIBBON AND ANKYRIN REPEAT-CONTAINING PROTEIN 1"/>
    <property type="match status" value="1"/>
</dbReference>
<comment type="subcellular location">
    <subcellularLocation>
        <location evidence="1">Cell projection</location>
        <location evidence="1">Cilium</location>
    </subcellularLocation>
</comment>
<dbReference type="OrthoDB" id="10033229at2759"/>
<evidence type="ECO:0000256" key="7">
    <source>
        <dbReference type="ARBA" id="ARBA00023273"/>
    </source>
</evidence>
<evidence type="ECO:0000256" key="6">
    <source>
        <dbReference type="ARBA" id="ARBA00023043"/>
    </source>
</evidence>
<dbReference type="AlphaFoldDB" id="A0A7E6CEM3"/>
<evidence type="ECO:0000256" key="3">
    <source>
        <dbReference type="ARBA" id="ARBA00022737"/>
    </source>
</evidence>
<dbReference type="GO" id="GO:0008270">
    <property type="term" value="F:zinc ion binding"/>
    <property type="evidence" value="ECO:0007669"/>
    <property type="project" value="UniProtKB-KW"/>
</dbReference>
<dbReference type="InterPro" id="IPR002110">
    <property type="entry name" value="Ankyrin_rpt"/>
</dbReference>
<protein>
    <recommendedName>
        <fullName evidence="8">Double zinc ribbon and ankyrin repeat-containing protein 1</fullName>
    </recommendedName>
</protein>
<evidence type="ECO:0000256" key="5">
    <source>
        <dbReference type="ARBA" id="ARBA00022833"/>
    </source>
</evidence>
<evidence type="ECO:0000256" key="1">
    <source>
        <dbReference type="ARBA" id="ARBA00004138"/>
    </source>
</evidence>
<dbReference type="InterPro" id="IPR052481">
    <property type="entry name" value="DZAN1"/>
</dbReference>
<dbReference type="InParanoid" id="A0A7E6CEM3"/>
<proteinExistence type="predicted"/>
<evidence type="ECO:0000313" key="10">
    <source>
        <dbReference type="Proteomes" id="UP000504628"/>
    </source>
</evidence>
<keyword evidence="2" id="KW-0479">Metal-binding</keyword>
<name>A0A7E6CEM3_9CHIR</name>
<dbReference type="RefSeq" id="XP_035865386.1">
    <property type="nucleotide sequence ID" value="XM_036009493.1"/>
</dbReference>
<organism evidence="10 11">
    <name type="scientific">Phyllostomus discolor</name>
    <name type="common">pale spear-nosed bat</name>
    <dbReference type="NCBI Taxonomy" id="89673"/>
    <lineage>
        <taxon>Eukaryota</taxon>
        <taxon>Metazoa</taxon>
        <taxon>Chordata</taxon>
        <taxon>Craniata</taxon>
        <taxon>Vertebrata</taxon>
        <taxon>Euteleostomi</taxon>
        <taxon>Mammalia</taxon>
        <taxon>Eutheria</taxon>
        <taxon>Laurasiatheria</taxon>
        <taxon>Chiroptera</taxon>
        <taxon>Yangochiroptera</taxon>
        <taxon>Phyllostomidae</taxon>
        <taxon>Phyllostominae</taxon>
        <taxon>Phyllostomus</taxon>
    </lineage>
</organism>
<dbReference type="Gene3D" id="1.25.40.20">
    <property type="entry name" value="Ankyrin repeat-containing domain"/>
    <property type="match status" value="1"/>
</dbReference>
<feature type="domain" description="DZANK-type" evidence="9">
    <location>
        <begin position="358"/>
        <end position="406"/>
    </location>
</feature>
<dbReference type="InterPro" id="IPR026876">
    <property type="entry name" value="Fn3_assoc_repeat"/>
</dbReference>
<evidence type="ECO:0000313" key="11">
    <source>
        <dbReference type="RefSeq" id="XP_035865386.1"/>
    </source>
</evidence>
<reference evidence="11" key="1">
    <citation type="submission" date="2025-08" db="UniProtKB">
        <authorList>
            <consortium name="RefSeq"/>
        </authorList>
    </citation>
    <scope>IDENTIFICATION</scope>
    <source>
        <tissue evidence="11">Muscle</tissue>
    </source>
</reference>
<dbReference type="CTD" id="55184"/>
<dbReference type="GO" id="GO:0042462">
    <property type="term" value="P:eye photoreceptor cell development"/>
    <property type="evidence" value="ECO:0007669"/>
    <property type="project" value="TreeGrafter"/>
</dbReference>
<dbReference type="InterPro" id="IPR036770">
    <property type="entry name" value="Ankyrin_rpt-contain_sf"/>
</dbReference>
<dbReference type="PANTHER" id="PTHR16058">
    <property type="entry name" value="DOUBLE ZINC RIBBON AND ANKYRIN REPEAT-CONTAINING PROTEIN 1"/>
    <property type="match status" value="1"/>
</dbReference>
<keyword evidence="7" id="KW-0966">Cell projection</keyword>
<dbReference type="Proteomes" id="UP000504628">
    <property type="component" value="Chromosome 9"/>
</dbReference>